<evidence type="ECO:0000313" key="3">
    <source>
        <dbReference type="Proteomes" id="UP000037822"/>
    </source>
</evidence>
<dbReference type="PATRIC" id="fig|1526658.3.peg.5457"/>
<gene>
    <name evidence="2" type="ORF">AE618_09820</name>
</gene>
<dbReference type="PANTHER" id="PTHR31881:SF6">
    <property type="entry name" value="OS09G0494600 PROTEIN"/>
    <property type="match status" value="1"/>
</dbReference>
<feature type="transmembrane region" description="Helical" evidence="1">
    <location>
        <begin position="111"/>
        <end position="129"/>
    </location>
</feature>
<feature type="transmembrane region" description="Helical" evidence="1">
    <location>
        <begin position="72"/>
        <end position="91"/>
    </location>
</feature>
<protein>
    <submittedName>
        <fullName evidence="2">Membrane protein</fullName>
    </submittedName>
</protein>
<dbReference type="AlphaFoldDB" id="A0A0N1N419"/>
<reference evidence="2 3" key="1">
    <citation type="submission" date="2015-07" db="EMBL/GenBank/DDBJ databases">
        <title>Whole genome sequencing of Bosea vaviloviae isolated from cave pool.</title>
        <authorList>
            <person name="Tan N.E.H."/>
            <person name="Lee Y.P."/>
            <person name="Gan H.M."/>
            <person name="Barton H."/>
            <person name="Savka M.A."/>
        </authorList>
    </citation>
    <scope>NUCLEOTIDE SEQUENCE [LARGE SCALE GENOMIC DNA]</scope>
    <source>
        <strain evidence="2 3">SD260</strain>
    </source>
</reference>
<keyword evidence="3" id="KW-1185">Reference proteome</keyword>
<keyword evidence="1" id="KW-0472">Membrane</keyword>
<name>A0A0N1N419_9HYPH</name>
<feature type="transmembrane region" description="Helical" evidence="1">
    <location>
        <begin position="184"/>
        <end position="212"/>
    </location>
</feature>
<comment type="caution">
    <text evidence="2">The sequence shown here is derived from an EMBL/GenBank/DDBJ whole genome shotgun (WGS) entry which is preliminary data.</text>
</comment>
<sequence length="236" mass="26476">MIGFETLDIIGAAFFAASWIGYHFAVEMGPHAGKSLNMRMNLRRARWIRESMARDNRIVDTQIMNGLQNGTAFFASTSLIAIGGTLTLLQSTDRVVALFSDFPFGTAPTRAAWEMKVIGLALIFGYAFFKFAWSYRLFNYCVILLGSLPPAKNHEPADAERAVHEATEMNVAGGRHFNRGQRAFFFALAYMGWFLGPTTFILFTGAVLVAMYRRQFASDAARVFRYPDPTRRPPES</sequence>
<feature type="transmembrane region" description="Helical" evidence="1">
    <location>
        <begin position="6"/>
        <end position="25"/>
    </location>
</feature>
<organism evidence="2 3">
    <name type="scientific">Bosea vaviloviae</name>
    <dbReference type="NCBI Taxonomy" id="1526658"/>
    <lineage>
        <taxon>Bacteria</taxon>
        <taxon>Pseudomonadati</taxon>
        <taxon>Pseudomonadota</taxon>
        <taxon>Alphaproteobacteria</taxon>
        <taxon>Hyphomicrobiales</taxon>
        <taxon>Boseaceae</taxon>
        <taxon>Bosea</taxon>
    </lineage>
</organism>
<dbReference type="Pfam" id="PF04654">
    <property type="entry name" value="DUF599"/>
    <property type="match status" value="1"/>
</dbReference>
<dbReference type="PANTHER" id="PTHR31881">
    <property type="match status" value="1"/>
</dbReference>
<dbReference type="OrthoDB" id="9806874at2"/>
<keyword evidence="1" id="KW-1133">Transmembrane helix</keyword>
<keyword evidence="1" id="KW-0812">Transmembrane</keyword>
<evidence type="ECO:0000313" key="2">
    <source>
        <dbReference type="EMBL" id="KPH81345.1"/>
    </source>
</evidence>
<dbReference type="InterPro" id="IPR006747">
    <property type="entry name" value="DUF599"/>
</dbReference>
<dbReference type="EMBL" id="LGSZ01000031">
    <property type="protein sequence ID" value="KPH81345.1"/>
    <property type="molecule type" value="Genomic_DNA"/>
</dbReference>
<proteinExistence type="predicted"/>
<evidence type="ECO:0000256" key="1">
    <source>
        <dbReference type="SAM" id="Phobius"/>
    </source>
</evidence>
<dbReference type="Proteomes" id="UP000037822">
    <property type="component" value="Unassembled WGS sequence"/>
</dbReference>
<accession>A0A0N1N419</accession>